<feature type="transmembrane region" description="Helical" evidence="1">
    <location>
        <begin position="60"/>
        <end position="82"/>
    </location>
</feature>
<sequence length="142" mass="14479">MAISLSPSTWNSLGLGVAATWAALGLAGGLRPAAAADLFGITALGSGGRGDGKSGADRDSMIGFAGVLGSRDMTIALTLLYLGRAGRNADMGAVILSTMTITAVDIWLVWRKKKGFNSELGVLTVGSLIWAVIGFGLRGHSD</sequence>
<dbReference type="EMBL" id="LCWV01000027">
    <property type="protein sequence ID" value="PWI66183.1"/>
    <property type="molecule type" value="Genomic_DNA"/>
</dbReference>
<evidence type="ECO:0000313" key="4">
    <source>
        <dbReference type="Proteomes" id="UP000078240"/>
    </source>
</evidence>
<reference evidence="3 5" key="2">
    <citation type="journal article" date="2016" name="Front. Microbiol.">
        <title>Genome and transcriptome sequences reveal the specific parasitism of the nematophagous Purpureocillium lilacinum 36-1.</title>
        <authorList>
            <person name="Xie J."/>
            <person name="Li S."/>
            <person name="Mo C."/>
            <person name="Xiao X."/>
            <person name="Peng D."/>
            <person name="Wang G."/>
            <person name="Xiao Y."/>
        </authorList>
    </citation>
    <scope>NUCLEOTIDE SEQUENCE [LARGE SCALE GENOMIC DNA]</scope>
    <source>
        <strain evidence="3 5">36-1</strain>
    </source>
</reference>
<organism evidence="2 4">
    <name type="scientific">Purpureocillium lilacinum</name>
    <name type="common">Paecilomyces lilacinus</name>
    <dbReference type="NCBI Taxonomy" id="33203"/>
    <lineage>
        <taxon>Eukaryota</taxon>
        <taxon>Fungi</taxon>
        <taxon>Dikarya</taxon>
        <taxon>Ascomycota</taxon>
        <taxon>Pezizomycotina</taxon>
        <taxon>Sordariomycetes</taxon>
        <taxon>Hypocreomycetidae</taxon>
        <taxon>Hypocreales</taxon>
        <taxon>Ophiocordycipitaceae</taxon>
        <taxon>Purpureocillium</taxon>
    </lineage>
</organism>
<feature type="transmembrane region" description="Helical" evidence="1">
    <location>
        <begin position="116"/>
        <end position="137"/>
    </location>
</feature>
<feature type="transmembrane region" description="Helical" evidence="1">
    <location>
        <begin position="89"/>
        <end position="110"/>
    </location>
</feature>
<dbReference type="EMBL" id="LSBH01000002">
    <property type="protein sequence ID" value="OAQ83509.1"/>
    <property type="molecule type" value="Genomic_DNA"/>
</dbReference>
<dbReference type="Proteomes" id="UP000078240">
    <property type="component" value="Unassembled WGS sequence"/>
</dbReference>
<evidence type="ECO:0000313" key="2">
    <source>
        <dbReference type="EMBL" id="OAQ83509.1"/>
    </source>
</evidence>
<gene>
    <name evidence="3" type="ORF">PCL_05401</name>
    <name evidence="2" type="ORF">VFPBJ_02277</name>
</gene>
<dbReference type="Proteomes" id="UP000245956">
    <property type="component" value="Unassembled WGS sequence"/>
</dbReference>
<accession>A0A179H2A6</accession>
<dbReference type="InterPro" id="IPR025363">
    <property type="entry name" value="DUF4267"/>
</dbReference>
<dbReference type="AlphaFoldDB" id="A0A179H2A6"/>
<protein>
    <submittedName>
        <fullName evidence="2">Uncharacterized protein</fullName>
    </submittedName>
</protein>
<keyword evidence="1" id="KW-0812">Transmembrane</keyword>
<comment type="caution">
    <text evidence="2">The sequence shown here is derived from an EMBL/GenBank/DDBJ whole genome shotgun (WGS) entry which is preliminary data.</text>
</comment>
<dbReference type="Pfam" id="PF14087">
    <property type="entry name" value="DUF4267"/>
    <property type="match status" value="1"/>
</dbReference>
<name>A0A179H2A6_PURLI</name>
<evidence type="ECO:0000313" key="3">
    <source>
        <dbReference type="EMBL" id="PWI66183.1"/>
    </source>
</evidence>
<proteinExistence type="predicted"/>
<keyword evidence="1" id="KW-1133">Transmembrane helix</keyword>
<evidence type="ECO:0000313" key="5">
    <source>
        <dbReference type="Proteomes" id="UP000245956"/>
    </source>
</evidence>
<evidence type="ECO:0000256" key="1">
    <source>
        <dbReference type="SAM" id="Phobius"/>
    </source>
</evidence>
<reference evidence="2 4" key="3">
    <citation type="submission" date="2016-01" db="EMBL/GenBank/DDBJ databases">
        <title>Biosynthesis of antibiotic leucinostatins and their inhibition on Phytophthora in bio-control Purpureocillium lilacinum.</title>
        <authorList>
            <person name="Wang G."/>
            <person name="Liu Z."/>
            <person name="Lin R."/>
            <person name="Li E."/>
            <person name="Mao Z."/>
            <person name="Ling J."/>
            <person name="Yin W."/>
            <person name="Xie B."/>
        </authorList>
    </citation>
    <scope>NUCLEOTIDE SEQUENCE [LARGE SCALE GENOMIC DNA]</scope>
    <source>
        <strain evidence="2">PLBJ-1</strain>
    </source>
</reference>
<keyword evidence="1" id="KW-0472">Membrane</keyword>
<reference evidence="3" key="1">
    <citation type="submission" date="2015-05" db="EMBL/GenBank/DDBJ databases">
        <authorList>
            <person name="Wang D.B."/>
            <person name="Wang M."/>
        </authorList>
    </citation>
    <scope>NUCLEOTIDE SEQUENCE</scope>
    <source>
        <strain evidence="3">36-1</strain>
    </source>
</reference>